<comment type="caution">
    <text evidence="4">The sequence shown here is derived from an EMBL/GenBank/DDBJ whole genome shotgun (WGS) entry which is preliminary data.</text>
</comment>
<reference evidence="4" key="1">
    <citation type="submission" date="2020-02" db="EMBL/GenBank/DDBJ databases">
        <authorList>
            <person name="Palmer J.M."/>
        </authorList>
    </citation>
    <scope>NUCLEOTIDE SEQUENCE</scope>
    <source>
        <strain evidence="4">EPUS1.4</strain>
        <tissue evidence="4">Thallus</tissue>
    </source>
</reference>
<dbReference type="PROSITE" id="PS50088">
    <property type="entry name" value="ANK_REPEAT"/>
    <property type="match status" value="3"/>
</dbReference>
<feature type="compositionally biased region" description="Low complexity" evidence="2">
    <location>
        <begin position="209"/>
        <end position="230"/>
    </location>
</feature>
<dbReference type="EMBL" id="JAACFV010000036">
    <property type="protein sequence ID" value="KAF7509886.1"/>
    <property type="molecule type" value="Genomic_DNA"/>
</dbReference>
<dbReference type="PANTHER" id="PTHR24148">
    <property type="entry name" value="ANKYRIN REPEAT DOMAIN-CONTAINING PROTEIN 39 HOMOLOG-RELATED"/>
    <property type="match status" value="1"/>
</dbReference>
<dbReference type="AlphaFoldDB" id="A0A8H7AMW2"/>
<dbReference type="InterPro" id="IPR052895">
    <property type="entry name" value="HetReg/Transcr_Mod"/>
</dbReference>
<feature type="repeat" description="ANK" evidence="1">
    <location>
        <begin position="115"/>
        <end position="147"/>
    </location>
</feature>
<keyword evidence="1" id="KW-0040">ANK repeat</keyword>
<name>A0A8H7AMW2_9EURO</name>
<evidence type="ECO:0000259" key="3">
    <source>
        <dbReference type="Pfam" id="PF06985"/>
    </source>
</evidence>
<evidence type="ECO:0000256" key="1">
    <source>
        <dbReference type="PROSITE-ProRule" id="PRU00023"/>
    </source>
</evidence>
<dbReference type="PANTHER" id="PTHR24148:SF73">
    <property type="entry name" value="HET DOMAIN PROTEIN (AFU_ORTHOLOGUE AFUA_8G01020)"/>
    <property type="match status" value="1"/>
</dbReference>
<feature type="repeat" description="ANK" evidence="1">
    <location>
        <begin position="80"/>
        <end position="112"/>
    </location>
</feature>
<dbReference type="OrthoDB" id="194358at2759"/>
<protein>
    <recommendedName>
        <fullName evidence="3">Heterokaryon incompatibility domain-containing protein</fullName>
    </recommendedName>
</protein>
<gene>
    <name evidence="4" type="ORF">GJ744_007397</name>
</gene>
<feature type="compositionally biased region" description="Basic and acidic residues" evidence="2">
    <location>
        <begin position="266"/>
        <end position="275"/>
    </location>
</feature>
<dbReference type="Pfam" id="PF12796">
    <property type="entry name" value="Ank_2"/>
    <property type="match status" value="2"/>
</dbReference>
<feature type="domain" description="Heterokaryon incompatibility" evidence="3">
    <location>
        <begin position="571"/>
        <end position="739"/>
    </location>
</feature>
<dbReference type="InterPro" id="IPR036770">
    <property type="entry name" value="Ankyrin_rpt-contain_sf"/>
</dbReference>
<organism evidence="4 5">
    <name type="scientific">Endocarpon pusillum</name>
    <dbReference type="NCBI Taxonomy" id="364733"/>
    <lineage>
        <taxon>Eukaryota</taxon>
        <taxon>Fungi</taxon>
        <taxon>Dikarya</taxon>
        <taxon>Ascomycota</taxon>
        <taxon>Pezizomycotina</taxon>
        <taxon>Eurotiomycetes</taxon>
        <taxon>Chaetothyriomycetidae</taxon>
        <taxon>Verrucariales</taxon>
        <taxon>Verrucariaceae</taxon>
        <taxon>Endocarpon</taxon>
    </lineage>
</organism>
<feature type="compositionally biased region" description="Polar residues" evidence="2">
    <location>
        <begin position="505"/>
        <end position="515"/>
    </location>
</feature>
<accession>A0A8H7AMW2</accession>
<dbReference type="Pfam" id="PF26639">
    <property type="entry name" value="Het-6_barrel"/>
    <property type="match status" value="1"/>
</dbReference>
<sequence length="1203" mass="132720">MLLTARANPNSLVVQGRIALLYVKVRKDAKYSPAQLAAKASSLEVLQTSAIQYATERRNFESVQLLLKHDANPNAVTKTCPHTPLQIAARDESKSIAELLIRSGADVNAPPAEKVGATALQFAAIGGYLGIAHLLIDKGANINAHPAKVDGRTALEGAAEHGRIDMVQLLINAGADLSGAGDGQSPGFRQSWPGPVDLLLHGTSRPRSGDSNSGRSCSSPSTRSLSPSTRPEFNESREEKSPSRSPSPPTSSRFNDSNTDILSSPRRPENNDSKGDAISPQSPLLPGSTESNDSDVEISPQRSFSPLMSAKPSDSTVEISYPSYASSSLSLNLNDDTEGKSSPRTLLPSVSPISNNSVEGYFSARPLQLSMGDIPNHSEEERPLSKPVSPFASPKPCDGTEEIGCAISSSRTLSPPSSPRHIASNNGSPRDKPLEESSSRSNSPRPSESNDETLYSISSLKVVSPSISSKHSISSDGSICGLPSPGIASLLISPRPSDNINETVCNVPSSRSASPLVSPELRPEKQKKSYPGNTLRTPTSIRLLRMDEVHDEEMIVSCTLQSVDLADNPRYRTLSYTWGPATRSARLEDQALPEKYKDQQITCNDQPFFITRNLRDALWQIRLSGYSDWLWVDAICINQLEAEERAHQVSMMGQIYTCAIETVAWLGKDESGVEDMKWGIEVMIPKMLQRGPAFWGTWPLTDLELKNIFSVGDLSQRITGIQTFLATRLWFDRAWVAQEVALAPAVCILVGNRHFSWTDLTNLSIVLARVSCDSELISGEPELTKGYSSARAFLENINALRDLIPRHSASYTPSPTAEMHEMYRLLDSRYGAKTELEKAAAWLAYLLSLIRHMQSTEKHDKIYAVIGLAKLFSPSIDELIIPDYGQRVEDVYTSLTTSLLLNSRYLSILGHVGDISDKQFTNLPSWVVDYSTNRPTNPILDLGKTRATHFDASLTSESPPFPRKVEGTRLTLLGAKFDELSIISPATPTQVINDVCRFEEFMEFAAQLPDRYFDNQTRTEVLWRAMMMDSEETSDTIYHPPPLSFARGFQAWIIHMIGRWVADAVGQGMDVSSVNESARQFFAQLYPDSQVEVPEEIQGDAEAFALYHKKRMLPYLRSIEGKVFGRKLFKTKDDLVGMGLRSIQAGDQVWLMRDSKTPLILRPKPGTDDFLLVGEAYLHRFMHGEMLDSRWDLAKHIRPVTLV</sequence>
<dbReference type="SMART" id="SM00248">
    <property type="entry name" value="ANK"/>
    <property type="match status" value="4"/>
</dbReference>
<dbReference type="Proteomes" id="UP000606974">
    <property type="component" value="Unassembled WGS sequence"/>
</dbReference>
<feature type="compositionally biased region" description="Low complexity" evidence="2">
    <location>
        <begin position="320"/>
        <end position="334"/>
    </location>
</feature>
<feature type="compositionally biased region" description="Polar residues" evidence="2">
    <location>
        <begin position="300"/>
        <end position="318"/>
    </location>
</feature>
<feature type="region of interest" description="Disordered" evidence="2">
    <location>
        <begin position="178"/>
        <end position="454"/>
    </location>
</feature>
<evidence type="ECO:0000256" key="2">
    <source>
        <dbReference type="SAM" id="MobiDB-lite"/>
    </source>
</evidence>
<dbReference type="InterPro" id="IPR010730">
    <property type="entry name" value="HET"/>
</dbReference>
<dbReference type="SUPFAM" id="SSF48403">
    <property type="entry name" value="Ankyrin repeat"/>
    <property type="match status" value="1"/>
</dbReference>
<dbReference type="InterPro" id="IPR002110">
    <property type="entry name" value="Ankyrin_rpt"/>
</dbReference>
<evidence type="ECO:0000313" key="5">
    <source>
        <dbReference type="Proteomes" id="UP000606974"/>
    </source>
</evidence>
<proteinExistence type="predicted"/>
<dbReference type="PROSITE" id="PS50297">
    <property type="entry name" value="ANK_REP_REGION"/>
    <property type="match status" value="3"/>
</dbReference>
<feature type="region of interest" description="Disordered" evidence="2">
    <location>
        <begin position="505"/>
        <end position="536"/>
    </location>
</feature>
<dbReference type="Pfam" id="PF06985">
    <property type="entry name" value="HET"/>
    <property type="match status" value="1"/>
</dbReference>
<keyword evidence="5" id="KW-1185">Reference proteome</keyword>
<feature type="compositionally biased region" description="Basic and acidic residues" evidence="2">
    <location>
        <begin position="429"/>
        <end position="438"/>
    </location>
</feature>
<dbReference type="Gene3D" id="1.25.40.20">
    <property type="entry name" value="Ankyrin repeat-containing domain"/>
    <property type="match status" value="1"/>
</dbReference>
<evidence type="ECO:0000313" key="4">
    <source>
        <dbReference type="EMBL" id="KAF7509886.1"/>
    </source>
</evidence>
<feature type="repeat" description="ANK" evidence="1">
    <location>
        <begin position="150"/>
        <end position="182"/>
    </location>
</feature>
<feature type="compositionally biased region" description="Basic and acidic residues" evidence="2">
    <location>
        <begin position="232"/>
        <end position="242"/>
    </location>
</feature>